<dbReference type="HOGENOM" id="CLU_1746880_0_0_9"/>
<evidence type="ECO:0008006" key="3">
    <source>
        <dbReference type="Google" id="ProtNLM"/>
    </source>
</evidence>
<reference evidence="1 2" key="1">
    <citation type="submission" date="2010-08" db="EMBL/GenBank/DDBJ databases">
        <authorList>
            <consortium name="US DOE Joint Genome Institute (JGI-PGF)"/>
            <person name="Lucas S."/>
            <person name="Copeland A."/>
            <person name="Lapidus A."/>
            <person name="Cheng J.-F."/>
            <person name="Bruce D."/>
            <person name="Goodwin L."/>
            <person name="Pitluck S."/>
            <person name="Land M.L."/>
            <person name="Hauser L."/>
            <person name="Chang Y.-J."/>
            <person name="Anderson I.J."/>
            <person name="Johnson E."/>
            <person name="Mulhopadhyay B."/>
            <person name="Kyrpides N."/>
            <person name="Woyke T.J."/>
        </authorList>
    </citation>
    <scope>NUCLEOTIDE SEQUENCE [LARGE SCALE GENOMIC DNA]</scope>
    <source>
        <strain evidence="1 2">6</strain>
    </source>
</reference>
<evidence type="ECO:0000313" key="2">
    <source>
        <dbReference type="Proteomes" id="UP000005753"/>
    </source>
</evidence>
<dbReference type="eggNOG" id="ENOG502ZTUG">
    <property type="taxonomic scope" value="Bacteria"/>
</dbReference>
<proteinExistence type="predicted"/>
<reference evidence="1 2" key="2">
    <citation type="submission" date="2012-02" db="EMBL/GenBank/DDBJ databases">
        <title>Improved High-Quality Draft sequence of Eubacterium cellulosolvens 6.</title>
        <authorList>
            <consortium name="US DOE Joint Genome Institute"/>
            <person name="Lucas S."/>
            <person name="Han J."/>
            <person name="Lapidus A."/>
            <person name="Cheng J.-F."/>
            <person name="Goodwin L."/>
            <person name="Pitluck S."/>
            <person name="Peters L."/>
            <person name="Mikhailova N."/>
            <person name="Gu W."/>
            <person name="Detter J.C."/>
            <person name="Han C."/>
            <person name="Tapia R."/>
            <person name="Land M."/>
            <person name="Hauser L."/>
            <person name="Kyrpides N."/>
            <person name="Ivanova N."/>
            <person name="Pagani I."/>
            <person name="Johnson E."/>
            <person name="Mukhopadhyay B."/>
            <person name="Anderson I."/>
            <person name="Woyke T."/>
        </authorList>
    </citation>
    <scope>NUCLEOTIDE SEQUENCE [LARGE SCALE GENOMIC DNA]</scope>
    <source>
        <strain evidence="1 2">6</strain>
    </source>
</reference>
<dbReference type="EMBL" id="CM001487">
    <property type="protein sequence ID" value="EIM57410.1"/>
    <property type="molecule type" value="Genomic_DNA"/>
</dbReference>
<accession>I5AUD7</accession>
<dbReference type="STRING" id="633697.EubceDRAFT1_1621"/>
<protein>
    <recommendedName>
        <fullName evidence="3">Bacterial toxin 50 domain-containing protein</fullName>
    </recommendedName>
</protein>
<evidence type="ECO:0000313" key="1">
    <source>
        <dbReference type="EMBL" id="EIM57410.1"/>
    </source>
</evidence>
<sequence length="149" mass="16808">MGAGKHGGFGNTKGSRNGLKMNLQFFASKVFGIGGHLTKESFEGHREFFLGKSPERIVKEMEKHGYKVQIEDSHHKYSKAKRIVVLNPSKERNITVVQVSPGSKRHGDTTYAKVSTTDGGKYKIVSHEHAYNSDGREKAKIYYPRRKKK</sequence>
<dbReference type="OrthoDB" id="2662657at2"/>
<dbReference type="AlphaFoldDB" id="I5AUD7"/>
<gene>
    <name evidence="1" type="ORF">EubceDRAFT1_1621</name>
</gene>
<organism evidence="1 2">
    <name type="scientific">Eubacterium cellulosolvens (strain ATCC 43171 / JCM 9499 / 6)</name>
    <name type="common">Cillobacterium cellulosolvens</name>
    <dbReference type="NCBI Taxonomy" id="633697"/>
    <lineage>
        <taxon>Bacteria</taxon>
        <taxon>Bacillati</taxon>
        <taxon>Bacillota</taxon>
        <taxon>Clostridia</taxon>
        <taxon>Eubacteriales</taxon>
        <taxon>Eubacteriaceae</taxon>
        <taxon>Eubacterium</taxon>
    </lineage>
</organism>
<dbReference type="Proteomes" id="UP000005753">
    <property type="component" value="Chromosome"/>
</dbReference>
<name>I5AUD7_EUBC6</name>
<keyword evidence="2" id="KW-1185">Reference proteome</keyword>